<feature type="signal peptide" evidence="2">
    <location>
        <begin position="1"/>
        <end position="22"/>
    </location>
</feature>
<dbReference type="InterPro" id="IPR008258">
    <property type="entry name" value="Transglycosylase_SLT_dom_1"/>
</dbReference>
<evidence type="ECO:0000256" key="2">
    <source>
        <dbReference type="SAM" id="SignalP"/>
    </source>
</evidence>
<dbReference type="PANTHER" id="PTHR33734">
    <property type="entry name" value="LYSM DOMAIN-CONTAINING GPI-ANCHORED PROTEIN 2"/>
    <property type="match status" value="1"/>
</dbReference>
<evidence type="ECO:0000313" key="4">
    <source>
        <dbReference type="EMBL" id="SFF09834.1"/>
    </source>
</evidence>
<keyword evidence="5" id="KW-1185">Reference proteome</keyword>
<dbReference type="Gene3D" id="3.10.350.10">
    <property type="entry name" value="LysM domain"/>
    <property type="match status" value="1"/>
</dbReference>
<evidence type="ECO:0000256" key="1">
    <source>
        <dbReference type="SAM" id="MobiDB-lite"/>
    </source>
</evidence>
<dbReference type="InterPro" id="IPR023346">
    <property type="entry name" value="Lysozyme-like_dom_sf"/>
</dbReference>
<dbReference type="GO" id="GO:0008932">
    <property type="term" value="F:lytic endotransglycosylase activity"/>
    <property type="evidence" value="ECO:0007669"/>
    <property type="project" value="TreeGrafter"/>
</dbReference>
<sequence>MKPHASLRLLSATLALCLAACAGTPPPQNGTAAVPRVVKPSSPKPAVGNVASHVDAPAMPQPSGDVWAQLRGSFQMADCDADPAIMDWARRYTQNPSAFEAQMRDVMPRLMYVQQIAAKHDVAGEFALLPWVESHYRPVPGVKGNPAGMWQIMPVTANALGMRVDKNFDGRLDMPAATDAIMALLKRYHDDLGDWRMADYAFNAGEFAVRGMIGRYGTPAQEPAIPKMPVKRVTREHLAKLLAISCVVREPQRFKVELPQIAPEQQLVSVDVDRSMPIAQAANHAGMSVDELKSLNAGFRNGYVDKRAASYLVMPSGRVEQFRNSLLQNGGNVADADTNDNRLVASAKGPSAAGPSAAPDDAAGASSRTHTVKAGETLWNIARHYSLDVNQIKRWNGLQGSHLRLGQVLKLSAQG</sequence>
<accession>A0A1I2FWP1</accession>
<dbReference type="Pfam" id="PF01476">
    <property type="entry name" value="LysM"/>
    <property type="match status" value="1"/>
</dbReference>
<dbReference type="Pfam" id="PF01464">
    <property type="entry name" value="SLT"/>
    <property type="match status" value="1"/>
</dbReference>
<dbReference type="PANTHER" id="PTHR33734:SF22">
    <property type="entry name" value="MEMBRANE-BOUND LYTIC MUREIN TRANSGLYCOSYLASE D"/>
    <property type="match status" value="1"/>
</dbReference>
<dbReference type="InterPro" id="IPR018392">
    <property type="entry name" value="LysM"/>
</dbReference>
<dbReference type="SUPFAM" id="SSF54106">
    <property type="entry name" value="LysM domain"/>
    <property type="match status" value="1"/>
</dbReference>
<dbReference type="CDD" id="cd00118">
    <property type="entry name" value="LysM"/>
    <property type="match status" value="1"/>
</dbReference>
<dbReference type="STRING" id="500610.SAMN02799615_02432"/>
<feature type="chain" id="PRO_5011761672" evidence="2">
    <location>
        <begin position="23"/>
        <end position="415"/>
    </location>
</feature>
<dbReference type="PROSITE" id="PS51782">
    <property type="entry name" value="LYSM"/>
    <property type="match status" value="1"/>
</dbReference>
<dbReference type="Proteomes" id="UP000199477">
    <property type="component" value="Unassembled WGS sequence"/>
</dbReference>
<dbReference type="CDD" id="cd16894">
    <property type="entry name" value="MltD-like"/>
    <property type="match status" value="1"/>
</dbReference>
<dbReference type="Gene3D" id="1.10.530.10">
    <property type="match status" value="1"/>
</dbReference>
<gene>
    <name evidence="4" type="ORF">SAMN02799615_02432</name>
</gene>
<dbReference type="SUPFAM" id="SSF53955">
    <property type="entry name" value="Lysozyme-like"/>
    <property type="match status" value="1"/>
</dbReference>
<evidence type="ECO:0000259" key="3">
    <source>
        <dbReference type="PROSITE" id="PS51782"/>
    </source>
</evidence>
<dbReference type="AlphaFoldDB" id="A0A1I2FWP1"/>
<feature type="compositionally biased region" description="Low complexity" evidence="1">
    <location>
        <begin position="347"/>
        <end position="367"/>
    </location>
</feature>
<dbReference type="InterPro" id="IPR036779">
    <property type="entry name" value="LysM_dom_sf"/>
</dbReference>
<feature type="region of interest" description="Disordered" evidence="1">
    <location>
        <begin position="347"/>
        <end position="368"/>
    </location>
</feature>
<feature type="domain" description="LysM" evidence="3">
    <location>
        <begin position="368"/>
        <end position="411"/>
    </location>
</feature>
<protein>
    <submittedName>
        <fullName evidence="4">Membrane-bound lytic murein transglycosylase D</fullName>
    </submittedName>
</protein>
<organism evidence="4 5">
    <name type="scientific">Dyella marensis</name>
    <dbReference type="NCBI Taxonomy" id="500610"/>
    <lineage>
        <taxon>Bacteria</taxon>
        <taxon>Pseudomonadati</taxon>
        <taxon>Pseudomonadota</taxon>
        <taxon>Gammaproteobacteria</taxon>
        <taxon>Lysobacterales</taxon>
        <taxon>Rhodanobacteraceae</taxon>
        <taxon>Dyella</taxon>
    </lineage>
</organism>
<proteinExistence type="predicted"/>
<reference evidence="5" key="1">
    <citation type="submission" date="2016-10" db="EMBL/GenBank/DDBJ databases">
        <authorList>
            <person name="Varghese N."/>
            <person name="Submissions S."/>
        </authorList>
    </citation>
    <scope>NUCLEOTIDE SEQUENCE [LARGE SCALE GENOMIC DNA]</scope>
    <source>
        <strain evidence="5">UNC178MFTsu3.1</strain>
    </source>
</reference>
<name>A0A1I2FWP1_9GAMM</name>
<dbReference type="SMART" id="SM00257">
    <property type="entry name" value="LysM"/>
    <property type="match status" value="1"/>
</dbReference>
<dbReference type="EMBL" id="FONH01000007">
    <property type="protein sequence ID" value="SFF09834.1"/>
    <property type="molecule type" value="Genomic_DNA"/>
</dbReference>
<keyword evidence="2" id="KW-0732">Signal</keyword>
<evidence type="ECO:0000313" key="5">
    <source>
        <dbReference type="Proteomes" id="UP000199477"/>
    </source>
</evidence>
<dbReference type="RefSeq" id="WP_331279760.1">
    <property type="nucleotide sequence ID" value="NZ_FONH01000007.1"/>
</dbReference>